<dbReference type="EMBL" id="GGEC01020930">
    <property type="protein sequence ID" value="MBX01414.1"/>
    <property type="molecule type" value="Transcribed_RNA"/>
</dbReference>
<protein>
    <submittedName>
        <fullName evidence="2">Protein RST1 isoform X1</fullName>
    </submittedName>
</protein>
<dbReference type="SUPFAM" id="SSF48371">
    <property type="entry name" value="ARM repeat"/>
    <property type="match status" value="2"/>
</dbReference>
<dbReference type="InterPro" id="IPR045163">
    <property type="entry name" value="Focadhesin/RST1"/>
</dbReference>
<dbReference type="Pfam" id="PF12530">
    <property type="entry name" value="DUF3730"/>
    <property type="match status" value="2"/>
</dbReference>
<feature type="domain" description="DUF3730" evidence="1">
    <location>
        <begin position="82"/>
        <end position="361"/>
    </location>
</feature>
<accession>A0A2P2K6Q6</accession>
<dbReference type="InterPro" id="IPR016024">
    <property type="entry name" value="ARM-type_fold"/>
</dbReference>
<evidence type="ECO:0000313" key="2">
    <source>
        <dbReference type="EMBL" id="MBX01414.1"/>
    </source>
</evidence>
<dbReference type="GO" id="GO:0060147">
    <property type="term" value="P:regulation of post-transcriptional gene silencing"/>
    <property type="evidence" value="ECO:0007669"/>
    <property type="project" value="InterPro"/>
</dbReference>
<dbReference type="PANTHER" id="PTHR16212">
    <property type="entry name" value="FOCADHESIN FAMILY MEMBER"/>
    <property type="match status" value="1"/>
</dbReference>
<dbReference type="InterPro" id="IPR022542">
    <property type="entry name" value="FOCAD/RST1_DUF3730"/>
</dbReference>
<proteinExistence type="predicted"/>
<reference evidence="2" key="1">
    <citation type="submission" date="2018-02" db="EMBL/GenBank/DDBJ databases">
        <title>Rhizophora mucronata_Transcriptome.</title>
        <authorList>
            <person name="Meera S.P."/>
            <person name="Sreeshan A."/>
            <person name="Augustine A."/>
        </authorList>
    </citation>
    <scope>NUCLEOTIDE SEQUENCE</scope>
    <source>
        <tissue evidence="2">Leaf</tissue>
    </source>
</reference>
<evidence type="ECO:0000259" key="1">
    <source>
        <dbReference type="Pfam" id="PF12530"/>
    </source>
</evidence>
<dbReference type="PANTHER" id="PTHR16212:SF4">
    <property type="entry name" value="FOCADHESIN"/>
    <property type="match status" value="1"/>
</dbReference>
<feature type="domain" description="DUF3730" evidence="1">
    <location>
        <begin position="548"/>
        <end position="757"/>
    </location>
</feature>
<organism evidence="2">
    <name type="scientific">Rhizophora mucronata</name>
    <name type="common">Asiatic mangrove</name>
    <dbReference type="NCBI Taxonomy" id="61149"/>
    <lineage>
        <taxon>Eukaryota</taxon>
        <taxon>Viridiplantae</taxon>
        <taxon>Streptophyta</taxon>
        <taxon>Embryophyta</taxon>
        <taxon>Tracheophyta</taxon>
        <taxon>Spermatophyta</taxon>
        <taxon>Magnoliopsida</taxon>
        <taxon>eudicotyledons</taxon>
        <taxon>Gunneridae</taxon>
        <taxon>Pentapetalae</taxon>
        <taxon>rosids</taxon>
        <taxon>fabids</taxon>
        <taxon>Malpighiales</taxon>
        <taxon>Rhizophoraceae</taxon>
        <taxon>Rhizophora</taxon>
    </lineage>
</organism>
<name>A0A2P2K6Q6_RHIMU</name>
<sequence length="1852" mass="206188">MDLYGPLLEKTRVPQPSLQKFAVASIFSKFRSSPSYLDLESEPVRDAISQCLHSSSPAVVDQSVRELCRLVLESKLELSRGLLELQSALEGSNPKFVDLFVKGLGLLVRVGFQKNHGSWRFSHTENHPFVRILSSRSEAQSELLHQILLFMAQNRRLGMVEICEFLRPFFIFSLLRVPFSDSSSSWFARQLISSLASFCCSYPNEAIPIFKLLIGSLKHLPLTNSDEIRNSYYSLECMVDGYTVVLKQLAGTALLVAEAQLLGVDLSKNILSLVTCFHGCNVSVEPIVELVKRLLVMQRSLALKYIPELSSVMLSLFIVLVESELEHDQLCLLKLLTFLLKWKCENEYVVAETNYALNQELLFTFPVINLMSSASRSVKGAAADLLVMLEKLLVQLSTAPRIELATEWRNPHISSPGFLVYRLLQNLWFQEQSTFFISLSSGIKADVKGMHNDQETWASQLREYSLQIIGRRKSSQPLSHSEVTFCTEMAPFLSAVSGVLLMHPSLGNAATDLLAALGIMDPKQGVPLLLSVLFYSGIFTRKDINYHNNLPKLLAMLPPLASHFMMIPLVIQTILPMLQKDGKSVLFATGARLLCQTWAITDRAFGSLQAILLPSGFTEFKSDRTICISLAVSIRDVCKQNPDRGVDLILSVSACVESQDPIIQSLGFQSLAHLCEADVIDFYTAWDAISKHVLDYSIEPLLAQNLCLLLRWGAMDAEAYSEASRNVLQTLWGVATYKPASYREQWTKARVTAFEALTEYEVPHIQNRIPDFKRENTDIFLNEANVDVLGAMEGFEVKIITHEHMTRRRFIKEKKVAGNKIEKLLDVFPGVVFSLGKKRNAGKLPGAALFCLHFSPEDIKKQGQSSVSQDVHAGYENAMLDIAASLQLSRNIFVALLSLQSWKSFMGRWIRANVLCLDTKASAIASDKTTKAANDILKTILRLAEESIPRSAENLALAVGAFCKVLPQSAHAIKATASKFLLNWLFQHEHEHRQWSAALSLGLISRCLHATDHSLKFKIVTGLIEVLIGSKRMLVRGACGVGLGFSCEVLVGRVRAADSNHLEKASDNMQEVDLLGKIVRTLLLMTSPRTQPLYDILECLSAYFPQGSYISEMEMISQLLPADSDDLEEDIWGVAGLVFGLGSSIDALYRVGAHDAIVKIKDLIISWVPHVDFLLVDSSFPQEGLDKILSVGSCLVLPTIVAFCQRVEMMNDYQMDYLVNGYSELIYELVSVSKSGAFHQSLLMASCIGAGNLIACILNEGVHPIEVEHIKCLLDLFRKCYSNPYPYAIHLGGMLGVVNAMGAGAGILVHSHHLSSSMKTACEQKDSSYILGPLLSSHICEPYLTTLVQEIFLVAQKSDDLQMQQNATWALSFLRNLLWSGKLQIVENHAQTDVTDHKTFSHDFSEDSLVMKLSTWLMNLNYSVAGDISHVGTVVAVLRCLSQSPRLPAVNWGSIIRRCMKYEAQISEMLADPVVRGTLRVECLKFVITHANKFEALLTFLDELSDLSRFRTLELNLQSCLLIHLAGLLKIFSGSRLDKLLDDVSEFFSSDGSYQGYNSDQKSLLRMSCWKGLYHCLDEASFSSLEYMLKFEKCIQVLFHLLPVSDSAASMGLDLPNHAQEWFDAIKCLAKAKGEWLLNFLQVPVMDLAQGDSLPMEVLKRVLAKAKLVRVGSFSLTEIGRLKSYILNSNAHGTWSVLVEIVAALQRGERSFKSQWLVDAIEISCISSYPSTALQFVGLLSSSCCKYMPLLTVDPKTVLSDLPVTLTSLLTEPGWEPVAESIVSKLWASTERICHWVSHMGLFDDSLGTHPIDESENDMAGFLLQVLHHTCVSLKRYLPLEKQLKLAGMVVS</sequence>